<organism evidence="8 9">
    <name type="scientific">Paraburkholderia azotifigens</name>
    <dbReference type="NCBI Taxonomy" id="2057004"/>
    <lineage>
        <taxon>Bacteria</taxon>
        <taxon>Pseudomonadati</taxon>
        <taxon>Pseudomonadota</taxon>
        <taxon>Betaproteobacteria</taxon>
        <taxon>Burkholderiales</taxon>
        <taxon>Burkholderiaceae</taxon>
        <taxon>Paraburkholderia</taxon>
    </lineage>
</organism>
<dbReference type="Proteomes" id="UP001481677">
    <property type="component" value="Unassembled WGS sequence"/>
</dbReference>
<name>A0A5C6V6I7_9BURK</name>
<dbReference type="Pfam" id="PF03466">
    <property type="entry name" value="LysR_substrate"/>
    <property type="match status" value="1"/>
</dbReference>
<dbReference type="InterPro" id="IPR036390">
    <property type="entry name" value="WH_DNA-bd_sf"/>
</dbReference>
<evidence type="ECO:0000313" key="7">
    <source>
        <dbReference type="EMBL" id="MEM5339528.1"/>
    </source>
</evidence>
<dbReference type="RefSeq" id="WP_028367125.1">
    <property type="nucleotide sequence ID" value="NZ_JAZHFZ010000004.1"/>
</dbReference>
<dbReference type="Pfam" id="PF00126">
    <property type="entry name" value="HTH_1"/>
    <property type="match status" value="1"/>
</dbReference>
<dbReference type="EMBL" id="VOQS01000005">
    <property type="protein sequence ID" value="TXC80434.1"/>
    <property type="molecule type" value="Genomic_DNA"/>
</dbReference>
<keyword evidence="5" id="KW-0804">Transcription</keyword>
<dbReference type="GO" id="GO:0003677">
    <property type="term" value="F:DNA binding"/>
    <property type="evidence" value="ECO:0007669"/>
    <property type="project" value="UniProtKB-KW"/>
</dbReference>
<keyword evidence="4" id="KW-0010">Activator</keyword>
<accession>A0A5C6V6I7</accession>
<evidence type="ECO:0000256" key="3">
    <source>
        <dbReference type="ARBA" id="ARBA00023125"/>
    </source>
</evidence>
<dbReference type="FunFam" id="1.10.10.10:FF:000001">
    <property type="entry name" value="LysR family transcriptional regulator"/>
    <property type="match status" value="1"/>
</dbReference>
<keyword evidence="10" id="KW-1185">Reference proteome</keyword>
<comment type="caution">
    <text evidence="8">The sequence shown here is derived from an EMBL/GenBank/DDBJ whole genome shotgun (WGS) entry which is preliminary data.</text>
</comment>
<comment type="similarity">
    <text evidence="1">Belongs to the LysR transcriptional regulatory family.</text>
</comment>
<dbReference type="PRINTS" id="PR00039">
    <property type="entry name" value="HTHLYSR"/>
</dbReference>
<evidence type="ECO:0000256" key="5">
    <source>
        <dbReference type="ARBA" id="ARBA00023163"/>
    </source>
</evidence>
<dbReference type="SUPFAM" id="SSF46785">
    <property type="entry name" value="Winged helix' DNA-binding domain"/>
    <property type="match status" value="1"/>
</dbReference>
<evidence type="ECO:0000256" key="2">
    <source>
        <dbReference type="ARBA" id="ARBA00023015"/>
    </source>
</evidence>
<feature type="domain" description="HTH lysR-type" evidence="6">
    <location>
        <begin position="1"/>
        <end position="58"/>
    </location>
</feature>
<keyword evidence="3" id="KW-0238">DNA-binding</keyword>
<dbReference type="Gene3D" id="1.10.10.10">
    <property type="entry name" value="Winged helix-like DNA-binding domain superfamily/Winged helix DNA-binding domain"/>
    <property type="match status" value="1"/>
</dbReference>
<evidence type="ECO:0000313" key="9">
    <source>
        <dbReference type="Proteomes" id="UP000321776"/>
    </source>
</evidence>
<gene>
    <name evidence="8" type="ORF">FRZ40_39890</name>
    <name evidence="7" type="ORF">V4C56_07745</name>
</gene>
<proteinExistence type="inferred from homology"/>
<evidence type="ECO:0000256" key="1">
    <source>
        <dbReference type="ARBA" id="ARBA00009437"/>
    </source>
</evidence>
<dbReference type="PANTHER" id="PTHR30293:SF0">
    <property type="entry name" value="NITROGEN ASSIMILATION REGULATORY PROTEIN NAC"/>
    <property type="match status" value="1"/>
</dbReference>
<dbReference type="InterPro" id="IPR036388">
    <property type="entry name" value="WH-like_DNA-bd_sf"/>
</dbReference>
<evidence type="ECO:0000313" key="8">
    <source>
        <dbReference type="EMBL" id="TXC80434.1"/>
    </source>
</evidence>
<dbReference type="InterPro" id="IPR000847">
    <property type="entry name" value="LysR_HTH_N"/>
</dbReference>
<evidence type="ECO:0000256" key="4">
    <source>
        <dbReference type="ARBA" id="ARBA00023159"/>
    </source>
</evidence>
<dbReference type="GO" id="GO:0003700">
    <property type="term" value="F:DNA-binding transcription factor activity"/>
    <property type="evidence" value="ECO:0007669"/>
    <property type="project" value="InterPro"/>
</dbReference>
<keyword evidence="2" id="KW-0805">Transcription regulation</keyword>
<dbReference type="Gene3D" id="3.40.190.290">
    <property type="match status" value="1"/>
</dbReference>
<dbReference type="PROSITE" id="PS50931">
    <property type="entry name" value="HTH_LYSR"/>
    <property type="match status" value="1"/>
</dbReference>
<sequence>MELKQLEAFVQVAELGSFTRAAITLDTNQPALSRLVRQLEVELRHTLLERNGRGVTPTPAGQRMLEHAKGILQQVQRASQDLDGLHGAPGGHFGIGITPSFAKVATHELVTSFRTTFPGATISVAQGLSTYLIEWLMMGRIDVAVLYDTFDTPLVDKRTIFTEELFLIGPDTREAQEETPFAPSAAIPLRNIARYPLVIPGRMHAIRRMVESAAAEQGVRLRIELEVDAVTSILDLVTEGIGYAVLSLNATTSDALKRRFNVMRITEPTLFSRLAIATSSKHTLSQLAVQAISMLEAKILPLYGDAAA</sequence>
<protein>
    <submittedName>
        <fullName evidence="8">LysR family transcriptional regulator</fullName>
    </submittedName>
</protein>
<dbReference type="EMBL" id="JAZHGA010000004">
    <property type="protein sequence ID" value="MEM5339528.1"/>
    <property type="molecule type" value="Genomic_DNA"/>
</dbReference>
<reference evidence="8" key="2">
    <citation type="submission" date="2019-08" db="EMBL/GenBank/DDBJ databases">
        <authorList>
            <person name="Im W.-T."/>
        </authorList>
    </citation>
    <scope>NUCLEOTIDE SEQUENCE</scope>
    <source>
        <strain evidence="8">NF 2-5-3</strain>
    </source>
</reference>
<dbReference type="SUPFAM" id="SSF53850">
    <property type="entry name" value="Periplasmic binding protein-like II"/>
    <property type="match status" value="1"/>
</dbReference>
<reference evidence="7 10" key="3">
    <citation type="submission" date="2024-01" db="EMBL/GenBank/DDBJ databases">
        <title>The diversity of rhizobia nodulating Mimosa spp. in eleven states of Brazil covering several biomes is determined by host plant, location, and edaphic factors.</title>
        <authorList>
            <person name="Rouws L."/>
            <person name="Barauna A."/>
            <person name="Beukes C."/>
            <person name="De Faria S.M."/>
            <person name="Gross E."/>
            <person name="Dos Reis Junior F.B."/>
            <person name="Simon M."/>
            <person name="Maluk M."/>
            <person name="Odee D.W."/>
            <person name="Kenicer G."/>
            <person name="Young J.P.W."/>
            <person name="Reis V.M."/>
            <person name="Zilli J."/>
            <person name="James E.K."/>
        </authorList>
    </citation>
    <scope>NUCLEOTIDE SEQUENCE [LARGE SCALE GENOMIC DNA]</scope>
    <source>
        <strain evidence="7 10">JPY530</strain>
    </source>
</reference>
<evidence type="ECO:0000313" key="10">
    <source>
        <dbReference type="Proteomes" id="UP001481677"/>
    </source>
</evidence>
<dbReference type="GO" id="GO:2000142">
    <property type="term" value="P:regulation of DNA-templated transcription initiation"/>
    <property type="evidence" value="ECO:0007669"/>
    <property type="project" value="TreeGrafter"/>
</dbReference>
<evidence type="ECO:0000259" key="6">
    <source>
        <dbReference type="PROSITE" id="PS50931"/>
    </source>
</evidence>
<dbReference type="InterPro" id="IPR005119">
    <property type="entry name" value="LysR_subst-bd"/>
</dbReference>
<dbReference type="AlphaFoldDB" id="A0A5C6V6I7"/>
<reference evidence="8 9" key="1">
    <citation type="journal article" date="2018" name="Int. J. Syst. Evol. Microbiol.">
        <title>Paraburkholderia azotifigens sp. nov., a nitrogen-fixing bacterium isolated from paddy soil.</title>
        <authorList>
            <person name="Choi G.M."/>
            <person name="Im W.T."/>
        </authorList>
    </citation>
    <scope>NUCLEOTIDE SEQUENCE [LARGE SCALE GENOMIC DNA]</scope>
    <source>
        <strain evidence="8 9">NF 2-5-3</strain>
    </source>
</reference>
<dbReference type="PANTHER" id="PTHR30293">
    <property type="entry name" value="TRANSCRIPTIONAL REGULATORY PROTEIN NAC-RELATED"/>
    <property type="match status" value="1"/>
</dbReference>
<dbReference type="Proteomes" id="UP000321776">
    <property type="component" value="Unassembled WGS sequence"/>
</dbReference>